<dbReference type="GO" id="GO:0006457">
    <property type="term" value="P:protein folding"/>
    <property type="evidence" value="ECO:0007669"/>
    <property type="project" value="InterPro"/>
</dbReference>
<dbReference type="InterPro" id="IPR002777">
    <property type="entry name" value="PFD_beta-like"/>
</dbReference>
<dbReference type="PANTHER" id="PTHR21431:SF0">
    <property type="entry name" value="PREFOLDIN SUBUNIT 6"/>
    <property type="match status" value="1"/>
</dbReference>
<keyword evidence="2" id="KW-0143">Chaperone</keyword>
<dbReference type="PhylomeDB" id="A0A0G4EZF1"/>
<dbReference type="Pfam" id="PF01920">
    <property type="entry name" value="Prefoldin_2"/>
    <property type="match status" value="1"/>
</dbReference>
<dbReference type="GO" id="GO:0051131">
    <property type="term" value="P:chaperone-mediated protein complex assembly"/>
    <property type="evidence" value="ECO:0007669"/>
    <property type="project" value="TreeGrafter"/>
</dbReference>
<evidence type="ECO:0000313" key="5">
    <source>
        <dbReference type="Proteomes" id="UP000041254"/>
    </source>
</evidence>
<reference evidence="4 5" key="1">
    <citation type="submission" date="2014-11" db="EMBL/GenBank/DDBJ databases">
        <authorList>
            <person name="Zhu J."/>
            <person name="Qi W."/>
            <person name="Song R."/>
        </authorList>
    </citation>
    <scope>NUCLEOTIDE SEQUENCE [LARGE SCALE GENOMIC DNA]</scope>
</reference>
<dbReference type="AlphaFoldDB" id="A0A0G4EZF1"/>
<dbReference type="SUPFAM" id="SSF46579">
    <property type="entry name" value="Prefoldin"/>
    <property type="match status" value="1"/>
</dbReference>
<feature type="coiled-coil region" evidence="3">
    <location>
        <begin position="14"/>
        <end position="41"/>
    </location>
</feature>
<gene>
    <name evidence="4" type="ORF">Vbra_8605</name>
</gene>
<dbReference type="OMA" id="VQTEFAQ"/>
<dbReference type="GO" id="GO:0016272">
    <property type="term" value="C:prefoldin complex"/>
    <property type="evidence" value="ECO:0007669"/>
    <property type="project" value="InterPro"/>
</dbReference>
<name>A0A0G4EZF1_VITBC</name>
<keyword evidence="3" id="KW-0175">Coiled coil</keyword>
<protein>
    <recommendedName>
        <fullName evidence="6">Prefoldin subunit 6</fullName>
    </recommendedName>
</protein>
<accession>A0A0G4EZF1</accession>
<dbReference type="GO" id="GO:0005737">
    <property type="term" value="C:cytoplasm"/>
    <property type="evidence" value="ECO:0007669"/>
    <property type="project" value="TreeGrafter"/>
</dbReference>
<dbReference type="GO" id="GO:0051082">
    <property type="term" value="F:unfolded protein binding"/>
    <property type="evidence" value="ECO:0007669"/>
    <property type="project" value="InterPro"/>
</dbReference>
<dbReference type="PANTHER" id="PTHR21431">
    <property type="entry name" value="PREFOLDIN SUBUNIT 6"/>
    <property type="match status" value="1"/>
</dbReference>
<evidence type="ECO:0000256" key="3">
    <source>
        <dbReference type="SAM" id="Coils"/>
    </source>
</evidence>
<keyword evidence="5" id="KW-1185">Reference proteome</keyword>
<evidence type="ECO:0000256" key="1">
    <source>
        <dbReference type="ARBA" id="ARBA00008045"/>
    </source>
</evidence>
<dbReference type="InParanoid" id="A0A0G4EZF1"/>
<dbReference type="GO" id="GO:0051087">
    <property type="term" value="F:protein-folding chaperone binding"/>
    <property type="evidence" value="ECO:0007669"/>
    <property type="project" value="TreeGrafter"/>
</dbReference>
<dbReference type="OrthoDB" id="248120at2759"/>
<proteinExistence type="inferred from homology"/>
<dbReference type="CDD" id="cd23161">
    <property type="entry name" value="Prefoldin_6"/>
    <property type="match status" value="1"/>
</dbReference>
<evidence type="ECO:0008006" key="6">
    <source>
        <dbReference type="Google" id="ProtNLM"/>
    </source>
</evidence>
<organism evidence="4 5">
    <name type="scientific">Vitrella brassicaformis (strain CCMP3155)</name>
    <dbReference type="NCBI Taxonomy" id="1169540"/>
    <lineage>
        <taxon>Eukaryota</taxon>
        <taxon>Sar</taxon>
        <taxon>Alveolata</taxon>
        <taxon>Colpodellida</taxon>
        <taxon>Vitrellaceae</taxon>
        <taxon>Vitrella</taxon>
    </lineage>
</organism>
<dbReference type="Gene3D" id="1.10.287.370">
    <property type="match status" value="1"/>
</dbReference>
<evidence type="ECO:0000256" key="2">
    <source>
        <dbReference type="ARBA" id="ARBA00023186"/>
    </source>
</evidence>
<dbReference type="Proteomes" id="UP000041254">
    <property type="component" value="Unassembled WGS sequence"/>
</dbReference>
<dbReference type="EMBL" id="CDMY01000347">
    <property type="protein sequence ID" value="CEM04172.1"/>
    <property type="molecule type" value="Genomic_DNA"/>
</dbReference>
<evidence type="ECO:0000313" key="4">
    <source>
        <dbReference type="EMBL" id="CEM04172.1"/>
    </source>
</evidence>
<sequence length="135" mass="15101">MASEGVSAPSEKELQEIVKLYKKTEEALREALMNREKLIQQQSENKMVKEEFGCLESDAEVYKLVGPLLVKQPIDEAKTQVDKRLDYIDKEIERAGSIVEGLQTTLKECEQKVAAFESAKQQAAQPQANTQTAAT</sequence>
<dbReference type="VEuPathDB" id="CryptoDB:Vbra_8605"/>
<comment type="similarity">
    <text evidence="1">Belongs to the prefoldin subunit beta family.</text>
</comment>
<dbReference type="InterPro" id="IPR009053">
    <property type="entry name" value="Prefoldin"/>
</dbReference>
<dbReference type="STRING" id="1169540.A0A0G4EZF1"/>
<dbReference type="FunCoup" id="A0A0G4EZF1">
    <property type="interactions" value="244"/>
</dbReference>